<dbReference type="NCBIfam" id="NF008528">
    <property type="entry name" value="PRK11463.1-2"/>
    <property type="match status" value="1"/>
</dbReference>
<protein>
    <recommendedName>
        <fullName evidence="4">Exlusion protein FxsA</fullName>
    </recommendedName>
</protein>
<organism evidence="3">
    <name type="scientific">Catillopecten margaritatus gill symbiont</name>
    <dbReference type="NCBI Taxonomy" id="3083288"/>
    <lineage>
        <taxon>Bacteria</taxon>
        <taxon>Pseudomonadati</taxon>
        <taxon>Pseudomonadota</taxon>
        <taxon>Gammaproteobacteria</taxon>
        <taxon>sulfur-oxidizing symbionts</taxon>
    </lineage>
</organism>
<accession>A0AAU6PHI6</accession>
<keyword evidence="2" id="KW-1133">Transmembrane helix</keyword>
<gene>
    <name evidence="3" type="ORF">Ctma_1177</name>
</gene>
<keyword evidence="2" id="KW-0472">Membrane</keyword>
<dbReference type="PANTHER" id="PTHR35335">
    <property type="entry name" value="UPF0716 PROTEIN FXSA"/>
    <property type="match status" value="1"/>
</dbReference>
<feature type="region of interest" description="Disordered" evidence="1">
    <location>
        <begin position="122"/>
        <end position="146"/>
    </location>
</feature>
<evidence type="ECO:0008006" key="4">
    <source>
        <dbReference type="Google" id="ProtNLM"/>
    </source>
</evidence>
<name>A0AAU6PHI6_9GAMM</name>
<feature type="compositionally biased region" description="Low complexity" evidence="1">
    <location>
        <begin position="122"/>
        <end position="131"/>
    </location>
</feature>
<evidence type="ECO:0000256" key="1">
    <source>
        <dbReference type="SAM" id="MobiDB-lite"/>
    </source>
</evidence>
<dbReference type="EMBL" id="CP138327">
    <property type="protein sequence ID" value="WXU00461.1"/>
    <property type="molecule type" value="Genomic_DNA"/>
</dbReference>
<dbReference type="PANTHER" id="PTHR35335:SF1">
    <property type="entry name" value="UPF0716 PROTEIN FXSA"/>
    <property type="match status" value="1"/>
</dbReference>
<dbReference type="Pfam" id="PF04186">
    <property type="entry name" value="FxsA"/>
    <property type="match status" value="1"/>
</dbReference>
<dbReference type="AlphaFoldDB" id="A0AAU6PHI6"/>
<feature type="transmembrane region" description="Helical" evidence="2">
    <location>
        <begin position="24"/>
        <end position="44"/>
    </location>
</feature>
<dbReference type="GO" id="GO:0016020">
    <property type="term" value="C:membrane"/>
    <property type="evidence" value="ECO:0007669"/>
    <property type="project" value="InterPro"/>
</dbReference>
<evidence type="ECO:0000313" key="3">
    <source>
        <dbReference type="EMBL" id="WXU00461.1"/>
    </source>
</evidence>
<evidence type="ECO:0000256" key="2">
    <source>
        <dbReference type="SAM" id="Phobius"/>
    </source>
</evidence>
<keyword evidence="2" id="KW-0812">Transmembrane</keyword>
<feature type="transmembrane region" description="Helical" evidence="2">
    <location>
        <begin position="69"/>
        <end position="88"/>
    </location>
</feature>
<proteinExistence type="predicted"/>
<reference evidence="3" key="1">
    <citation type="submission" date="2023-10" db="EMBL/GenBank/DDBJ databases">
        <title>The first scallop-associated chemosynthetic bacterial symbiont.</title>
        <authorList>
            <person name="Lin Y.-T."/>
            <person name="Sun J."/>
            <person name="Ip J.C.-H."/>
            <person name="He X."/>
            <person name="Gao Z.-M."/>
            <person name="Perez M."/>
            <person name="Xu T."/>
            <person name="Qian P.-Y."/>
            <person name="Qiu J.-W."/>
        </authorList>
    </citation>
    <scope>NUCLEOTIDE SEQUENCE</scope>
    <source>
        <strain evidence="3">Gill1</strain>
    </source>
</reference>
<sequence>MLFLIFVVSTTLELMVLIEVGGSIGTGNTILLIILTAFVGSYLLKQQGLSTLQKVQQAQMQGNNPSFEMLEGVVIMVSGILLLTPGFITDSIGLLGLMPWTRAFFLKHFLEKNVNRVFTTTHTHRTQQNQRTMKDDKTIEGEFWEE</sequence>
<dbReference type="InterPro" id="IPR007313">
    <property type="entry name" value="FxsA"/>
</dbReference>